<gene>
    <name evidence="1" type="ORF">METZ01_LOCUS370332</name>
</gene>
<sequence>VDIHHSVWDSLGFYVYGYVDPRDESIRYIGKGVGDRALAHMKDKSDSDKTRWINSLDRMGMSPRIDILARNLSEKQAFRIERTLIDAIGIGKNRLTNKVRGQGVATGREPIEEIAIRQNPRKLKAHHELLLVRLNKHFRPGLSDLQLYDLTRGVWKVGTRRESVEFVLALANGVVRGGFAPESWHPAGTTEYMHVP</sequence>
<name>A0A382T7Y6_9ZZZZ</name>
<accession>A0A382T7Y6</accession>
<dbReference type="AlphaFoldDB" id="A0A382T7Y6"/>
<feature type="non-terminal residue" evidence="1">
    <location>
        <position position="196"/>
    </location>
</feature>
<proteinExistence type="predicted"/>
<protein>
    <recommendedName>
        <fullName evidence="2">GIY-YIG domain-containing protein</fullName>
    </recommendedName>
</protein>
<reference evidence="1" key="1">
    <citation type="submission" date="2018-05" db="EMBL/GenBank/DDBJ databases">
        <authorList>
            <person name="Lanie J.A."/>
            <person name="Ng W.-L."/>
            <person name="Kazmierczak K.M."/>
            <person name="Andrzejewski T.M."/>
            <person name="Davidsen T.M."/>
            <person name="Wayne K.J."/>
            <person name="Tettelin H."/>
            <person name="Glass J.I."/>
            <person name="Rusch D."/>
            <person name="Podicherti R."/>
            <person name="Tsui H.-C.T."/>
            <person name="Winkler M.E."/>
        </authorList>
    </citation>
    <scope>NUCLEOTIDE SEQUENCE</scope>
</reference>
<feature type="non-terminal residue" evidence="1">
    <location>
        <position position="1"/>
    </location>
</feature>
<evidence type="ECO:0008006" key="2">
    <source>
        <dbReference type="Google" id="ProtNLM"/>
    </source>
</evidence>
<dbReference type="Pfam" id="PF22945">
    <property type="entry name" value="LEM-3_GIY-YIG"/>
    <property type="match status" value="1"/>
</dbReference>
<organism evidence="1">
    <name type="scientific">marine metagenome</name>
    <dbReference type="NCBI Taxonomy" id="408172"/>
    <lineage>
        <taxon>unclassified sequences</taxon>
        <taxon>metagenomes</taxon>
        <taxon>ecological metagenomes</taxon>
    </lineage>
</organism>
<evidence type="ECO:0000313" key="1">
    <source>
        <dbReference type="EMBL" id="SVD17478.1"/>
    </source>
</evidence>
<dbReference type="CDD" id="cd10440">
    <property type="entry name" value="GIY-YIG_COG3680"/>
    <property type="match status" value="1"/>
</dbReference>
<dbReference type="EMBL" id="UINC01134135">
    <property type="protein sequence ID" value="SVD17478.1"/>
    <property type="molecule type" value="Genomic_DNA"/>
</dbReference>